<feature type="transmembrane region" description="Helical" evidence="7">
    <location>
        <begin position="228"/>
        <end position="254"/>
    </location>
</feature>
<dbReference type="Proteomes" id="UP000776164">
    <property type="component" value="Unassembled WGS sequence"/>
</dbReference>
<evidence type="ECO:0000313" key="8">
    <source>
        <dbReference type="EMBL" id="MBM7472872.1"/>
    </source>
</evidence>
<dbReference type="Pfam" id="PF02653">
    <property type="entry name" value="BPD_transp_2"/>
    <property type="match status" value="1"/>
</dbReference>
<proteinExistence type="predicted"/>
<dbReference type="CDD" id="cd06579">
    <property type="entry name" value="TM_PBP1_transp_AraH_like"/>
    <property type="match status" value="1"/>
</dbReference>
<feature type="region of interest" description="Disordered" evidence="6">
    <location>
        <begin position="1"/>
        <end position="26"/>
    </location>
</feature>
<reference evidence="8 9" key="1">
    <citation type="submission" date="2021-01" db="EMBL/GenBank/DDBJ databases">
        <title>Sequencing the genomes of 1000 actinobacteria strains.</title>
        <authorList>
            <person name="Klenk H.-P."/>
        </authorList>
    </citation>
    <scope>NUCLEOTIDE SEQUENCE [LARGE SCALE GENOMIC DNA]</scope>
    <source>
        <strain evidence="8 9">DSM 13057</strain>
    </source>
</reference>
<keyword evidence="9" id="KW-1185">Reference proteome</keyword>
<feature type="transmembrane region" description="Helical" evidence="7">
    <location>
        <begin position="67"/>
        <end position="93"/>
    </location>
</feature>
<evidence type="ECO:0000256" key="5">
    <source>
        <dbReference type="ARBA" id="ARBA00023136"/>
    </source>
</evidence>
<feature type="transmembrane region" description="Helical" evidence="7">
    <location>
        <begin position="292"/>
        <end position="314"/>
    </location>
</feature>
<comment type="caution">
    <text evidence="8">The sequence shown here is derived from an EMBL/GenBank/DDBJ whole genome shotgun (WGS) entry which is preliminary data.</text>
</comment>
<feature type="transmembrane region" description="Helical" evidence="7">
    <location>
        <begin position="36"/>
        <end position="55"/>
    </location>
</feature>
<evidence type="ECO:0000313" key="9">
    <source>
        <dbReference type="Proteomes" id="UP000776164"/>
    </source>
</evidence>
<comment type="subcellular location">
    <subcellularLocation>
        <location evidence="1">Cell membrane</location>
        <topology evidence="1">Multi-pass membrane protein</topology>
    </subcellularLocation>
</comment>
<feature type="transmembrane region" description="Helical" evidence="7">
    <location>
        <begin position="320"/>
        <end position="338"/>
    </location>
</feature>
<feature type="transmembrane region" description="Helical" evidence="7">
    <location>
        <begin position="266"/>
        <end position="285"/>
    </location>
</feature>
<evidence type="ECO:0000256" key="3">
    <source>
        <dbReference type="ARBA" id="ARBA00022692"/>
    </source>
</evidence>
<keyword evidence="5 7" id="KW-0472">Membrane</keyword>
<feature type="region of interest" description="Disordered" evidence="6">
    <location>
        <begin position="344"/>
        <end position="368"/>
    </location>
</feature>
<feature type="compositionally biased region" description="Low complexity" evidence="6">
    <location>
        <begin position="16"/>
        <end position="25"/>
    </location>
</feature>
<protein>
    <submittedName>
        <fullName evidence="8">Ribose transport system permease protein</fullName>
    </submittedName>
</protein>
<dbReference type="PANTHER" id="PTHR32196">
    <property type="entry name" value="ABC TRANSPORTER PERMEASE PROTEIN YPHD-RELATED-RELATED"/>
    <property type="match status" value="1"/>
</dbReference>
<dbReference type="RefSeq" id="WP_205109931.1">
    <property type="nucleotide sequence ID" value="NZ_BAAAHT010000015.1"/>
</dbReference>
<name>A0ABS2L6Z0_9MICO</name>
<feature type="transmembrane region" description="Helical" evidence="7">
    <location>
        <begin position="185"/>
        <end position="207"/>
    </location>
</feature>
<gene>
    <name evidence="8" type="ORF">JOE66_002506</name>
</gene>
<keyword evidence="2" id="KW-1003">Cell membrane</keyword>
<dbReference type="EMBL" id="JAFBBU010000001">
    <property type="protein sequence ID" value="MBM7472872.1"/>
    <property type="molecule type" value="Genomic_DNA"/>
</dbReference>
<feature type="transmembrane region" description="Helical" evidence="7">
    <location>
        <begin position="113"/>
        <end position="134"/>
    </location>
</feature>
<feature type="transmembrane region" description="Helical" evidence="7">
    <location>
        <begin position="146"/>
        <end position="165"/>
    </location>
</feature>
<evidence type="ECO:0000256" key="1">
    <source>
        <dbReference type="ARBA" id="ARBA00004651"/>
    </source>
</evidence>
<evidence type="ECO:0000256" key="2">
    <source>
        <dbReference type="ARBA" id="ARBA00022475"/>
    </source>
</evidence>
<evidence type="ECO:0000256" key="7">
    <source>
        <dbReference type="SAM" id="Phobius"/>
    </source>
</evidence>
<organism evidence="8 9">
    <name type="scientific">Subtercola frigoramans</name>
    <dbReference type="NCBI Taxonomy" id="120298"/>
    <lineage>
        <taxon>Bacteria</taxon>
        <taxon>Bacillati</taxon>
        <taxon>Actinomycetota</taxon>
        <taxon>Actinomycetes</taxon>
        <taxon>Micrococcales</taxon>
        <taxon>Microbacteriaceae</taxon>
        <taxon>Subtercola</taxon>
    </lineage>
</organism>
<evidence type="ECO:0000256" key="4">
    <source>
        <dbReference type="ARBA" id="ARBA00022989"/>
    </source>
</evidence>
<keyword evidence="3 7" id="KW-0812">Transmembrane</keyword>
<evidence type="ECO:0000256" key="6">
    <source>
        <dbReference type="SAM" id="MobiDB-lite"/>
    </source>
</evidence>
<sequence>MTPSRTTSAAAADNPSTTTRRTSTSVPGAVRRLEQFGLPLLLVILFIVFTANPVSGPTFRSSANINLLLGNQAVTALVALAMVVPLICGYFDLSVSAIAGVSNITVAAAMSTYHLPVWAALLAGLIVGALIGFINGLLVAKVRLNGFVVTLGTYTALIGAITWYTKGQLITSGIPPSFGHWSAQSLLGVPRPFLILIAIAVIVWYIVTQTPFGRRLEAIGSNESAARLVGIGTTRAVWTSFVISGVLAGAAGALQTSRGGAGDPSVATAYLFPAFTAVFLGATMLKPGKYNVWGTVIGVFFVAISVSGLTLLGADVWVQPVFNGLALIAAVALSTLIARSRQAGAAKKQHARVDAERSSPQTSRSAQT</sequence>
<keyword evidence="4 7" id="KW-1133">Transmembrane helix</keyword>
<accession>A0ABS2L6Z0</accession>
<feature type="compositionally biased region" description="Polar residues" evidence="6">
    <location>
        <begin position="358"/>
        <end position="368"/>
    </location>
</feature>
<dbReference type="InterPro" id="IPR001851">
    <property type="entry name" value="ABC_transp_permease"/>
</dbReference>